<reference evidence="12 13" key="1">
    <citation type="submission" date="2019-02" db="EMBL/GenBank/DDBJ databases">
        <title>Deep-cultivation of Planctomycetes and their phenomic and genomic characterization uncovers novel biology.</title>
        <authorList>
            <person name="Wiegand S."/>
            <person name="Jogler M."/>
            <person name="Boedeker C."/>
            <person name="Pinto D."/>
            <person name="Vollmers J."/>
            <person name="Rivas-Marin E."/>
            <person name="Kohn T."/>
            <person name="Peeters S.H."/>
            <person name="Heuer A."/>
            <person name="Rast P."/>
            <person name="Oberbeckmann S."/>
            <person name="Bunk B."/>
            <person name="Jeske O."/>
            <person name="Meyerdierks A."/>
            <person name="Storesund J.E."/>
            <person name="Kallscheuer N."/>
            <person name="Luecker S."/>
            <person name="Lage O.M."/>
            <person name="Pohl T."/>
            <person name="Merkel B.J."/>
            <person name="Hornburger P."/>
            <person name="Mueller R.-W."/>
            <person name="Bruemmer F."/>
            <person name="Labrenz M."/>
            <person name="Spormann A.M."/>
            <person name="Op den Camp H."/>
            <person name="Overmann J."/>
            <person name="Amann R."/>
            <person name="Jetten M.S.M."/>
            <person name="Mascher T."/>
            <person name="Medema M.H."/>
            <person name="Devos D.P."/>
            <person name="Kaster A.-K."/>
            <person name="Ovreas L."/>
            <person name="Rohde M."/>
            <person name="Galperin M.Y."/>
            <person name="Jogler C."/>
        </authorList>
    </citation>
    <scope>NUCLEOTIDE SEQUENCE [LARGE SCALE GENOMIC DNA]</scope>
    <source>
        <strain evidence="12 13">ElP</strain>
    </source>
</reference>
<keyword evidence="9" id="KW-0472">Membrane</keyword>
<evidence type="ECO:0000256" key="7">
    <source>
        <dbReference type="SAM" id="Coils"/>
    </source>
</evidence>
<dbReference type="SUPFAM" id="SSF55874">
    <property type="entry name" value="ATPase domain of HSP90 chaperone/DNA topoisomerase II/histidine kinase"/>
    <property type="match status" value="1"/>
</dbReference>
<dbReference type="CDD" id="cd00082">
    <property type="entry name" value="HisKA"/>
    <property type="match status" value="1"/>
</dbReference>
<evidence type="ECO:0000256" key="9">
    <source>
        <dbReference type="SAM" id="Phobius"/>
    </source>
</evidence>
<dbReference type="Pfam" id="PF00512">
    <property type="entry name" value="HisKA"/>
    <property type="match status" value="1"/>
</dbReference>
<dbReference type="SMART" id="SM00304">
    <property type="entry name" value="HAMP"/>
    <property type="match status" value="1"/>
</dbReference>
<dbReference type="CDD" id="cd06225">
    <property type="entry name" value="HAMP"/>
    <property type="match status" value="1"/>
</dbReference>
<evidence type="ECO:0000256" key="6">
    <source>
        <dbReference type="ARBA" id="ARBA00022777"/>
    </source>
</evidence>
<dbReference type="EMBL" id="CP036426">
    <property type="protein sequence ID" value="QDV36644.1"/>
    <property type="molecule type" value="Genomic_DNA"/>
</dbReference>
<evidence type="ECO:0000256" key="8">
    <source>
        <dbReference type="SAM" id="MobiDB-lite"/>
    </source>
</evidence>
<comment type="catalytic activity">
    <reaction evidence="1">
        <text>ATP + protein L-histidine = ADP + protein N-phospho-L-histidine.</text>
        <dbReference type="EC" id="2.7.13.3"/>
    </reaction>
</comment>
<dbReference type="PRINTS" id="PR00344">
    <property type="entry name" value="BCTRLSENSOR"/>
</dbReference>
<dbReference type="GO" id="GO:0000155">
    <property type="term" value="F:phosphorelay sensor kinase activity"/>
    <property type="evidence" value="ECO:0007669"/>
    <property type="project" value="InterPro"/>
</dbReference>
<feature type="compositionally biased region" description="Basic and acidic residues" evidence="8">
    <location>
        <begin position="644"/>
        <end position="654"/>
    </location>
</feature>
<keyword evidence="9" id="KW-0812">Transmembrane</keyword>
<dbReference type="InterPro" id="IPR003660">
    <property type="entry name" value="HAMP_dom"/>
</dbReference>
<dbReference type="PROSITE" id="PS50109">
    <property type="entry name" value="HIS_KIN"/>
    <property type="match status" value="1"/>
</dbReference>
<feature type="coiled-coil region" evidence="7">
    <location>
        <begin position="341"/>
        <end position="368"/>
    </location>
</feature>
<comment type="subcellular location">
    <subcellularLocation>
        <location evidence="2">Membrane</location>
    </subcellularLocation>
</comment>
<dbReference type="SMART" id="SM00387">
    <property type="entry name" value="HATPase_c"/>
    <property type="match status" value="1"/>
</dbReference>
<evidence type="ECO:0000259" key="11">
    <source>
        <dbReference type="PROSITE" id="PS50885"/>
    </source>
</evidence>
<dbReference type="PROSITE" id="PS50885">
    <property type="entry name" value="HAMP"/>
    <property type="match status" value="1"/>
</dbReference>
<evidence type="ECO:0000313" key="13">
    <source>
        <dbReference type="Proteomes" id="UP000317835"/>
    </source>
</evidence>
<dbReference type="InterPro" id="IPR003661">
    <property type="entry name" value="HisK_dim/P_dom"/>
</dbReference>
<dbReference type="InterPro" id="IPR005467">
    <property type="entry name" value="His_kinase_dom"/>
</dbReference>
<dbReference type="SMART" id="SM00388">
    <property type="entry name" value="HisKA"/>
    <property type="match status" value="1"/>
</dbReference>
<dbReference type="InterPro" id="IPR036097">
    <property type="entry name" value="HisK_dim/P_sf"/>
</dbReference>
<keyword evidence="6 12" id="KW-0418">Kinase</keyword>
<dbReference type="PANTHER" id="PTHR43047:SF72">
    <property type="entry name" value="OSMOSENSING HISTIDINE PROTEIN KINASE SLN1"/>
    <property type="match status" value="1"/>
</dbReference>
<protein>
    <recommendedName>
        <fullName evidence="3">histidine kinase</fullName>
        <ecNumber evidence="3">2.7.13.3</ecNumber>
    </recommendedName>
</protein>
<dbReference type="GO" id="GO:0009927">
    <property type="term" value="F:histidine phosphotransfer kinase activity"/>
    <property type="evidence" value="ECO:0007669"/>
    <property type="project" value="TreeGrafter"/>
</dbReference>
<evidence type="ECO:0000256" key="2">
    <source>
        <dbReference type="ARBA" id="ARBA00004370"/>
    </source>
</evidence>
<feature type="transmembrane region" description="Helical" evidence="9">
    <location>
        <begin position="21"/>
        <end position="39"/>
    </location>
</feature>
<evidence type="ECO:0000256" key="5">
    <source>
        <dbReference type="ARBA" id="ARBA00022679"/>
    </source>
</evidence>
<dbReference type="Gene3D" id="3.30.565.10">
    <property type="entry name" value="Histidine kinase-like ATPase, C-terminal domain"/>
    <property type="match status" value="1"/>
</dbReference>
<keyword evidence="4" id="KW-0597">Phosphoprotein</keyword>
<evidence type="ECO:0000256" key="3">
    <source>
        <dbReference type="ARBA" id="ARBA00012438"/>
    </source>
</evidence>
<proteinExistence type="predicted"/>
<evidence type="ECO:0000313" key="12">
    <source>
        <dbReference type="EMBL" id="QDV36644.1"/>
    </source>
</evidence>
<feature type="transmembrane region" description="Helical" evidence="9">
    <location>
        <begin position="271"/>
        <end position="296"/>
    </location>
</feature>
<keyword evidence="9" id="KW-1133">Transmembrane helix</keyword>
<dbReference type="PANTHER" id="PTHR43047">
    <property type="entry name" value="TWO-COMPONENT HISTIDINE PROTEIN KINASE"/>
    <property type="match status" value="1"/>
</dbReference>
<dbReference type="Pfam" id="PF02518">
    <property type="entry name" value="HATPase_c"/>
    <property type="match status" value="1"/>
</dbReference>
<dbReference type="Proteomes" id="UP000317835">
    <property type="component" value="Chromosome"/>
</dbReference>
<dbReference type="RefSeq" id="WP_231749212.1">
    <property type="nucleotide sequence ID" value="NZ_CP036426.1"/>
</dbReference>
<evidence type="ECO:0000259" key="10">
    <source>
        <dbReference type="PROSITE" id="PS50109"/>
    </source>
</evidence>
<keyword evidence="7" id="KW-0175">Coiled coil</keyword>
<sequence length="668" mass="74203">MSYRTFKHLLGETSLERKCRFIFGGGILLLVTVSFYIYGRKTESLVIGQSRQAARMQVKPILEEIHLKTSLVRPELAAVVDKVSRELTPKDGFQHFDWHVVKPFADRSERQPRDEFERRVVDRFLRAALRQRGDWGPAGPSKPYTFPDGAPAEYTEIGQDNSEYSYVQAVLFRPGCIASCHSRPPVDLMPEMVPLEMADLGGVGAAGPVEPDAGPAEDDRPSVSLSAQYHDMIRLDETGKFARTKPGDLAGVVFVKLPMEQTNKAINRNRAILIATALVTAILAMFASWTIVRYIIVRPVKHLREVSDAIAAGRLNIRSRIQTGDEFEELSHAFNRMLHNLVAMQQELRDVNDDLDKKVDELAQANMALYEMNCIKSDFLATMSHELRTPLNSIIGFSEVLSGNDQLSDKQRRYASNIQNSGRMLLAMINDILDLAKIESGKMEVRADDFSVREVCESLAVQMRPMAERKNVDLECRLDEAIPLVRQDPGKLRQIVYNLLSNAIKFTPEGGRVVLSAKAEGRTIVLDVADNGIGIAAEDREVIFEKFRQAGIPGQQADVLTREHQGTGLGLSIVRELARMLGGDVTLDSEPGRGSTFTVVIPQQLPGDRRIEVALSDGRVDLSKARRIEHNPAPPPSASPAPSGERRPRADGFRGRTGLRVDPGRSDP</sequence>
<feature type="domain" description="Histidine kinase" evidence="10">
    <location>
        <begin position="382"/>
        <end position="605"/>
    </location>
</feature>
<organism evidence="12 13">
    <name type="scientific">Tautonia plasticadhaerens</name>
    <dbReference type="NCBI Taxonomy" id="2527974"/>
    <lineage>
        <taxon>Bacteria</taxon>
        <taxon>Pseudomonadati</taxon>
        <taxon>Planctomycetota</taxon>
        <taxon>Planctomycetia</taxon>
        <taxon>Isosphaerales</taxon>
        <taxon>Isosphaeraceae</taxon>
        <taxon>Tautonia</taxon>
    </lineage>
</organism>
<dbReference type="Gene3D" id="6.10.340.10">
    <property type="match status" value="1"/>
</dbReference>
<evidence type="ECO:0000256" key="1">
    <source>
        <dbReference type="ARBA" id="ARBA00000085"/>
    </source>
</evidence>
<dbReference type="Gene3D" id="1.10.287.130">
    <property type="match status" value="1"/>
</dbReference>
<dbReference type="Pfam" id="PF00672">
    <property type="entry name" value="HAMP"/>
    <property type="match status" value="1"/>
</dbReference>
<dbReference type="GO" id="GO:0005886">
    <property type="term" value="C:plasma membrane"/>
    <property type="evidence" value="ECO:0007669"/>
    <property type="project" value="TreeGrafter"/>
</dbReference>
<keyword evidence="13" id="KW-1185">Reference proteome</keyword>
<gene>
    <name evidence="12" type="primary">barA_2</name>
    <name evidence="12" type="ORF">ElP_45730</name>
</gene>
<dbReference type="AlphaFoldDB" id="A0A518H755"/>
<dbReference type="InterPro" id="IPR004358">
    <property type="entry name" value="Sig_transdc_His_kin-like_C"/>
</dbReference>
<name>A0A518H755_9BACT</name>
<keyword evidence="5 12" id="KW-0808">Transferase</keyword>
<accession>A0A518H755</accession>
<dbReference type="CDD" id="cd16922">
    <property type="entry name" value="HATPase_EvgS-ArcB-TorS-like"/>
    <property type="match status" value="1"/>
</dbReference>
<dbReference type="InterPro" id="IPR036890">
    <property type="entry name" value="HATPase_C_sf"/>
</dbReference>
<dbReference type="SUPFAM" id="SSF47384">
    <property type="entry name" value="Homodimeric domain of signal transducing histidine kinase"/>
    <property type="match status" value="1"/>
</dbReference>
<feature type="region of interest" description="Disordered" evidence="8">
    <location>
        <begin position="624"/>
        <end position="668"/>
    </location>
</feature>
<dbReference type="KEGG" id="tpla:ElP_45730"/>
<dbReference type="FunFam" id="3.30.565.10:FF:000010">
    <property type="entry name" value="Sensor histidine kinase RcsC"/>
    <property type="match status" value="1"/>
</dbReference>
<dbReference type="InterPro" id="IPR003594">
    <property type="entry name" value="HATPase_dom"/>
</dbReference>
<dbReference type="SUPFAM" id="SSF158472">
    <property type="entry name" value="HAMP domain-like"/>
    <property type="match status" value="1"/>
</dbReference>
<dbReference type="EC" id="2.7.13.3" evidence="3"/>
<feature type="domain" description="HAMP" evidence="11">
    <location>
        <begin position="294"/>
        <end position="346"/>
    </location>
</feature>
<evidence type="ECO:0000256" key="4">
    <source>
        <dbReference type="ARBA" id="ARBA00022553"/>
    </source>
</evidence>